<evidence type="ECO:0000256" key="7">
    <source>
        <dbReference type="ARBA" id="ARBA00023177"/>
    </source>
</evidence>
<dbReference type="Gene3D" id="1.10.3430.10">
    <property type="entry name" value="Ammonium transporter AmtB like domains"/>
    <property type="match status" value="1"/>
</dbReference>
<feature type="transmembrane region" description="Helical" evidence="9">
    <location>
        <begin position="365"/>
        <end position="388"/>
    </location>
</feature>
<proteinExistence type="inferred from homology"/>
<accession>A0AAD7UGF7</accession>
<dbReference type="GO" id="GO:0008519">
    <property type="term" value="F:ammonium channel activity"/>
    <property type="evidence" value="ECO:0007669"/>
    <property type="project" value="InterPro"/>
</dbReference>
<evidence type="ECO:0000313" key="12">
    <source>
        <dbReference type="Proteomes" id="UP001230188"/>
    </source>
</evidence>
<dbReference type="Pfam" id="PF00909">
    <property type="entry name" value="Ammonium_transp"/>
    <property type="match status" value="1"/>
</dbReference>
<feature type="transmembrane region" description="Helical" evidence="9">
    <location>
        <begin position="272"/>
        <end position="293"/>
    </location>
</feature>
<dbReference type="InterPro" id="IPR029020">
    <property type="entry name" value="Ammonium/urea_transptr"/>
</dbReference>
<comment type="subcellular location">
    <subcellularLocation>
        <location evidence="1">Membrane</location>
        <topology evidence="1">Multi-pass membrane protein</topology>
    </subcellularLocation>
</comment>
<gene>
    <name evidence="11" type="ORF">CTAYLR_003297</name>
</gene>
<evidence type="ECO:0000256" key="5">
    <source>
        <dbReference type="ARBA" id="ARBA00022989"/>
    </source>
</evidence>
<evidence type="ECO:0000256" key="1">
    <source>
        <dbReference type="ARBA" id="ARBA00004141"/>
    </source>
</evidence>
<comment type="similarity">
    <text evidence="2">Belongs to the ammonia transporter channel (TC 1.A.11.2) family.</text>
</comment>
<comment type="caution">
    <text evidence="11">The sequence shown here is derived from an EMBL/GenBank/DDBJ whole genome shotgun (WGS) entry which is preliminary data.</text>
</comment>
<dbReference type="EMBL" id="JAQMWT010000315">
    <property type="protein sequence ID" value="KAJ8605450.1"/>
    <property type="molecule type" value="Genomic_DNA"/>
</dbReference>
<keyword evidence="12" id="KW-1185">Reference proteome</keyword>
<feature type="region of interest" description="Disordered" evidence="8">
    <location>
        <begin position="453"/>
        <end position="473"/>
    </location>
</feature>
<feature type="transmembrane region" description="Helical" evidence="9">
    <location>
        <begin position="400"/>
        <end position="433"/>
    </location>
</feature>
<dbReference type="Proteomes" id="UP001230188">
    <property type="component" value="Unassembled WGS sequence"/>
</dbReference>
<feature type="transmembrane region" description="Helical" evidence="9">
    <location>
        <begin position="144"/>
        <end position="164"/>
    </location>
</feature>
<dbReference type="PANTHER" id="PTHR11730">
    <property type="entry name" value="AMMONIUM TRANSPORTER"/>
    <property type="match status" value="1"/>
</dbReference>
<feature type="transmembrane region" description="Helical" evidence="9">
    <location>
        <begin position="117"/>
        <end position="137"/>
    </location>
</feature>
<dbReference type="SUPFAM" id="SSF111352">
    <property type="entry name" value="Ammonium transporter"/>
    <property type="match status" value="1"/>
</dbReference>
<keyword evidence="7" id="KW-0924">Ammonia transport</keyword>
<name>A0AAD7UGF7_9STRA</name>
<evidence type="ECO:0000256" key="6">
    <source>
        <dbReference type="ARBA" id="ARBA00023136"/>
    </source>
</evidence>
<sequence length="512" mass="54151">MSEGDDIESASTYLATEDADAFWLLFGMALVFFMQAGFAMLEAGSVHSGVVGRVLLKNVFDASFATLLWWATGYSFAYGTDNFSSTGGNGVIGVSGFFYESSGPLGSSGRTYSQANWLFQWAFAGVAATIVSGAVAGRCQFVAYVAYAVVISGFVYPVVVHIAWSEDGRFSAWRSNRLFAGCGVVDFAGSGVVHMTGGLAALIMTNFLGARRGRFPETDEQIGLFEGPGESGQVFQTLGALILWFGWYAFNGVSTLAITGAGGLAAHTMFTTTLSAATGCLATTALSNLHYYLGRRDPVRDASLVDVSFPLNGILAGLVSITAGCAVVSHWGAAVIGLVGSFVYYGSSRLLVHLKIDDVVDAFPVHGACGAWGVIGASLFATDFYYDLAIGGDRARRCKGLFYGGTGGTTIAAVCFVLTVVAWLAVTLFPLFYILHTFNLIAIEDTPVDVNFPDPSSRTSSSTRFGPPRVYGGDRAQEATVVPTFATPTSVNENSEAYGLELQHLTDDSPRS</sequence>
<evidence type="ECO:0000256" key="2">
    <source>
        <dbReference type="ARBA" id="ARBA00005887"/>
    </source>
</evidence>
<dbReference type="AlphaFoldDB" id="A0AAD7UGF7"/>
<keyword evidence="4 9" id="KW-0812">Transmembrane</keyword>
<feature type="transmembrane region" description="Helical" evidence="9">
    <location>
        <begin position="21"/>
        <end position="43"/>
    </location>
</feature>
<evidence type="ECO:0000256" key="3">
    <source>
        <dbReference type="ARBA" id="ARBA00022448"/>
    </source>
</evidence>
<keyword evidence="5 9" id="KW-1133">Transmembrane helix</keyword>
<dbReference type="GO" id="GO:0097272">
    <property type="term" value="P:ammonium homeostasis"/>
    <property type="evidence" value="ECO:0007669"/>
    <property type="project" value="TreeGrafter"/>
</dbReference>
<protein>
    <recommendedName>
        <fullName evidence="10">Ammonium transporter AmtB-like domain-containing protein</fullName>
    </recommendedName>
</protein>
<keyword evidence="6 9" id="KW-0472">Membrane</keyword>
<feature type="transmembrane region" description="Helical" evidence="9">
    <location>
        <begin position="184"/>
        <end position="204"/>
    </location>
</feature>
<evidence type="ECO:0000313" key="11">
    <source>
        <dbReference type="EMBL" id="KAJ8605450.1"/>
    </source>
</evidence>
<evidence type="ECO:0000259" key="10">
    <source>
        <dbReference type="Pfam" id="PF00909"/>
    </source>
</evidence>
<evidence type="ECO:0000256" key="8">
    <source>
        <dbReference type="SAM" id="MobiDB-lite"/>
    </source>
</evidence>
<keyword evidence="3" id="KW-0813">Transport</keyword>
<dbReference type="InterPro" id="IPR024041">
    <property type="entry name" value="NH4_transpt_AmtB-like_dom"/>
</dbReference>
<reference evidence="11" key="1">
    <citation type="submission" date="2023-01" db="EMBL/GenBank/DDBJ databases">
        <title>Metagenome sequencing of chrysophaentin producing Chrysophaeum taylorii.</title>
        <authorList>
            <person name="Davison J."/>
            <person name="Bewley C."/>
        </authorList>
    </citation>
    <scope>NUCLEOTIDE SEQUENCE</scope>
    <source>
        <strain evidence="11">NIES-1699</strain>
    </source>
</reference>
<evidence type="ECO:0000256" key="4">
    <source>
        <dbReference type="ARBA" id="ARBA00022692"/>
    </source>
</evidence>
<evidence type="ECO:0000256" key="9">
    <source>
        <dbReference type="SAM" id="Phobius"/>
    </source>
</evidence>
<dbReference type="PANTHER" id="PTHR11730:SF6">
    <property type="entry name" value="AMMONIUM TRANSPORTER"/>
    <property type="match status" value="1"/>
</dbReference>
<feature type="transmembrane region" description="Helical" evidence="9">
    <location>
        <begin position="314"/>
        <end position="345"/>
    </location>
</feature>
<feature type="transmembrane region" description="Helical" evidence="9">
    <location>
        <begin position="241"/>
        <end position="266"/>
    </location>
</feature>
<feature type="domain" description="Ammonium transporter AmtB-like" evidence="10">
    <location>
        <begin position="23"/>
        <end position="443"/>
    </location>
</feature>
<organism evidence="11 12">
    <name type="scientific">Chrysophaeum taylorii</name>
    <dbReference type="NCBI Taxonomy" id="2483200"/>
    <lineage>
        <taxon>Eukaryota</taxon>
        <taxon>Sar</taxon>
        <taxon>Stramenopiles</taxon>
        <taxon>Ochrophyta</taxon>
        <taxon>Pelagophyceae</taxon>
        <taxon>Pelagomonadales</taxon>
        <taxon>Pelagomonadaceae</taxon>
        <taxon>Chrysophaeum</taxon>
    </lineage>
</organism>
<dbReference type="GO" id="GO:0005886">
    <property type="term" value="C:plasma membrane"/>
    <property type="evidence" value="ECO:0007669"/>
    <property type="project" value="TreeGrafter"/>
</dbReference>